<dbReference type="AlphaFoldDB" id="A0A8H4QS57"/>
<evidence type="ECO:0000313" key="2">
    <source>
        <dbReference type="Proteomes" id="UP000566819"/>
    </source>
</evidence>
<accession>A0A8H4QS57</accession>
<dbReference type="InterPro" id="IPR011990">
    <property type="entry name" value="TPR-like_helical_dom_sf"/>
</dbReference>
<dbReference type="InterPro" id="IPR053137">
    <property type="entry name" value="NLR-like"/>
</dbReference>
<dbReference type="Gene3D" id="1.25.40.10">
    <property type="entry name" value="Tetratricopeptide repeat domain"/>
    <property type="match status" value="1"/>
</dbReference>
<comment type="caution">
    <text evidence="1">The sequence shown here is derived from an EMBL/GenBank/DDBJ whole genome shotgun (WGS) entry which is preliminary data.</text>
</comment>
<dbReference type="Pfam" id="PF13374">
    <property type="entry name" value="TPR_10"/>
    <property type="match status" value="1"/>
</dbReference>
<dbReference type="PANTHER" id="PTHR46082:SF11">
    <property type="entry name" value="AAA+ ATPASE DOMAIN-CONTAINING PROTEIN-RELATED"/>
    <property type="match status" value="1"/>
</dbReference>
<name>A0A8H4QS57_9HELO</name>
<proteinExistence type="predicted"/>
<dbReference type="PANTHER" id="PTHR46082">
    <property type="entry name" value="ATP/GTP-BINDING PROTEIN-RELATED"/>
    <property type="match status" value="1"/>
</dbReference>
<gene>
    <name evidence="1" type="ORF">G7Y89_g15240</name>
</gene>
<organism evidence="1 2">
    <name type="scientific">Cudoniella acicularis</name>
    <dbReference type="NCBI Taxonomy" id="354080"/>
    <lineage>
        <taxon>Eukaryota</taxon>
        <taxon>Fungi</taxon>
        <taxon>Dikarya</taxon>
        <taxon>Ascomycota</taxon>
        <taxon>Pezizomycotina</taxon>
        <taxon>Leotiomycetes</taxon>
        <taxon>Helotiales</taxon>
        <taxon>Tricladiaceae</taxon>
        <taxon>Cudoniella</taxon>
    </lineage>
</organism>
<keyword evidence="2" id="KW-1185">Reference proteome</keyword>
<evidence type="ECO:0008006" key="3">
    <source>
        <dbReference type="Google" id="ProtNLM"/>
    </source>
</evidence>
<dbReference type="OrthoDB" id="5390271at2759"/>
<dbReference type="SUPFAM" id="SSF48452">
    <property type="entry name" value="TPR-like"/>
    <property type="match status" value="1"/>
</dbReference>
<evidence type="ECO:0000313" key="1">
    <source>
        <dbReference type="EMBL" id="KAF4615876.1"/>
    </source>
</evidence>
<protein>
    <recommendedName>
        <fullName evidence="3">Kinesin light chain</fullName>
    </recommendedName>
</protein>
<sequence length="107" mass="12100">MTNHVGRDNQLLCALRTSTNRERRYCTGPHEQGDLENVPTACTVEKKALGEEHPSTLTSMANLASTYRNQGRWDEAEELEVQVMETRKTKLGADHPDKFAFTWKGHG</sequence>
<dbReference type="Proteomes" id="UP000566819">
    <property type="component" value="Unassembled WGS sequence"/>
</dbReference>
<dbReference type="EMBL" id="JAAMPI010002282">
    <property type="protein sequence ID" value="KAF4615876.1"/>
    <property type="molecule type" value="Genomic_DNA"/>
</dbReference>
<reference evidence="1 2" key="1">
    <citation type="submission" date="2020-03" db="EMBL/GenBank/DDBJ databases">
        <title>Draft Genome Sequence of Cudoniella acicularis.</title>
        <authorList>
            <person name="Buettner E."/>
            <person name="Kellner H."/>
        </authorList>
    </citation>
    <scope>NUCLEOTIDE SEQUENCE [LARGE SCALE GENOMIC DNA]</scope>
    <source>
        <strain evidence="1 2">DSM 108380</strain>
    </source>
</reference>